<dbReference type="Gene3D" id="1.10.520.20">
    <property type="entry name" value="N-terminal domain of the delta subunit of the F1F0-ATP synthase"/>
    <property type="match status" value="1"/>
</dbReference>
<keyword evidence="6 7" id="KW-0066">ATP synthesis</keyword>
<evidence type="ECO:0000256" key="3">
    <source>
        <dbReference type="ARBA" id="ARBA00022781"/>
    </source>
</evidence>
<evidence type="ECO:0000256" key="1">
    <source>
        <dbReference type="ARBA" id="ARBA00004370"/>
    </source>
</evidence>
<dbReference type="HAMAP" id="MF_01416">
    <property type="entry name" value="ATP_synth_delta_bact"/>
    <property type="match status" value="1"/>
</dbReference>
<sequence>MSRRAAKRYAKALVELSQENNNLDTIYKQMQQIFTTTTQNKELKAVLHSPVVSLSDKLAVVKEVFSFADKIVLDIFKVLCDNKRISLLSLVADEFIVHYKQLNNLQDAQVTTAVKMTNAIEEKVQAKVKAVTGNTATITNIIDQSILGGFILRVNDLQFDASVQGNLNTLKRKLLN</sequence>
<evidence type="ECO:0000256" key="7">
    <source>
        <dbReference type="HAMAP-Rule" id="MF_01416"/>
    </source>
</evidence>
<evidence type="ECO:0000256" key="4">
    <source>
        <dbReference type="ARBA" id="ARBA00023065"/>
    </source>
</evidence>
<organism evidence="8 9">
    <name type="scientific">Psychroflexus salarius</name>
    <dbReference type="NCBI Taxonomy" id="1155689"/>
    <lineage>
        <taxon>Bacteria</taxon>
        <taxon>Pseudomonadati</taxon>
        <taxon>Bacteroidota</taxon>
        <taxon>Flavobacteriia</taxon>
        <taxon>Flavobacteriales</taxon>
        <taxon>Flavobacteriaceae</taxon>
        <taxon>Psychroflexus</taxon>
    </lineage>
</organism>
<dbReference type="GO" id="GO:0046933">
    <property type="term" value="F:proton-transporting ATP synthase activity, rotational mechanism"/>
    <property type="evidence" value="ECO:0007669"/>
    <property type="project" value="UniProtKB-UniRule"/>
</dbReference>
<dbReference type="GO" id="GO:0045259">
    <property type="term" value="C:proton-transporting ATP synthase complex"/>
    <property type="evidence" value="ECO:0007669"/>
    <property type="project" value="UniProtKB-KW"/>
</dbReference>
<dbReference type="InterPro" id="IPR026015">
    <property type="entry name" value="ATP_synth_OSCP/delta_N_sf"/>
</dbReference>
<dbReference type="PANTHER" id="PTHR11910">
    <property type="entry name" value="ATP SYNTHASE DELTA CHAIN"/>
    <property type="match status" value="1"/>
</dbReference>
<protein>
    <recommendedName>
        <fullName evidence="7">ATP synthase subunit delta</fullName>
    </recommendedName>
    <alternativeName>
        <fullName evidence="7">ATP synthase F(1) sector subunit delta</fullName>
    </alternativeName>
    <alternativeName>
        <fullName evidence="7">F-type ATPase subunit delta</fullName>
        <shortName evidence="7">F-ATPase subunit delta</shortName>
    </alternativeName>
</protein>
<keyword evidence="4 7" id="KW-0406">Ion transport</keyword>
<dbReference type="Pfam" id="PF00213">
    <property type="entry name" value="OSCP"/>
    <property type="match status" value="1"/>
</dbReference>
<comment type="subcellular location">
    <subcellularLocation>
        <location evidence="7">Cell membrane</location>
        <topology evidence="7">Peripheral membrane protein</topology>
    </subcellularLocation>
    <subcellularLocation>
        <location evidence="1">Membrane</location>
    </subcellularLocation>
</comment>
<comment type="function">
    <text evidence="7">F(1)F(0) ATP synthase produces ATP from ADP in the presence of a proton or sodium gradient. F-type ATPases consist of two structural domains, F(1) containing the extramembraneous catalytic core and F(0) containing the membrane proton channel, linked together by a central stalk and a peripheral stalk. During catalysis, ATP synthesis in the catalytic domain of F(1) is coupled via a rotary mechanism of the central stalk subunits to proton translocation.</text>
</comment>
<dbReference type="AlphaFoldDB" id="A0A1M4VLR1"/>
<dbReference type="STRING" id="1155689.SAMN05444278_104125"/>
<keyword evidence="5 7" id="KW-0472">Membrane</keyword>
<evidence type="ECO:0000256" key="5">
    <source>
        <dbReference type="ARBA" id="ARBA00023136"/>
    </source>
</evidence>
<dbReference type="Proteomes" id="UP000184462">
    <property type="component" value="Unassembled WGS sequence"/>
</dbReference>
<dbReference type="RefSeq" id="WP_073192832.1">
    <property type="nucleotide sequence ID" value="NZ_FQTW01000004.1"/>
</dbReference>
<gene>
    <name evidence="7" type="primary">atpH</name>
    <name evidence="8" type="ORF">SAMN05444278_104125</name>
</gene>
<dbReference type="EMBL" id="FQTW01000004">
    <property type="protein sequence ID" value="SHE69991.1"/>
    <property type="molecule type" value="Genomic_DNA"/>
</dbReference>
<proteinExistence type="inferred from homology"/>
<evidence type="ECO:0000313" key="9">
    <source>
        <dbReference type="Proteomes" id="UP000184462"/>
    </source>
</evidence>
<dbReference type="PRINTS" id="PR00125">
    <property type="entry name" value="ATPASEDELTA"/>
</dbReference>
<dbReference type="SUPFAM" id="SSF47928">
    <property type="entry name" value="N-terminal domain of the delta subunit of the F1F0-ATP synthase"/>
    <property type="match status" value="1"/>
</dbReference>
<evidence type="ECO:0000256" key="2">
    <source>
        <dbReference type="ARBA" id="ARBA00022448"/>
    </source>
</evidence>
<accession>A0A1M4VLR1</accession>
<keyword evidence="7" id="KW-0139">CF(1)</keyword>
<keyword evidence="2 7" id="KW-0813">Transport</keyword>
<dbReference type="OrthoDB" id="9802471at2"/>
<comment type="function">
    <text evidence="7">This protein is part of the stalk that links CF(0) to CF(1). It either transmits conformational changes from CF(0) to CF(1) or is implicated in proton conduction.</text>
</comment>
<keyword evidence="3 7" id="KW-0375">Hydrogen ion transport</keyword>
<comment type="similarity">
    <text evidence="7">Belongs to the ATPase delta chain family.</text>
</comment>
<evidence type="ECO:0000256" key="6">
    <source>
        <dbReference type="ARBA" id="ARBA00023310"/>
    </source>
</evidence>
<dbReference type="InterPro" id="IPR000711">
    <property type="entry name" value="ATPase_OSCP/dsu"/>
</dbReference>
<evidence type="ECO:0000313" key="8">
    <source>
        <dbReference type="EMBL" id="SHE69991.1"/>
    </source>
</evidence>
<keyword evidence="9" id="KW-1185">Reference proteome</keyword>
<keyword evidence="7" id="KW-1003">Cell membrane</keyword>
<dbReference type="GO" id="GO:0005886">
    <property type="term" value="C:plasma membrane"/>
    <property type="evidence" value="ECO:0007669"/>
    <property type="project" value="UniProtKB-SubCell"/>
</dbReference>
<name>A0A1M4VLR1_9FLAO</name>
<reference evidence="8 9" key="1">
    <citation type="submission" date="2016-11" db="EMBL/GenBank/DDBJ databases">
        <authorList>
            <person name="Jaros S."/>
            <person name="Januszkiewicz K."/>
            <person name="Wedrychowicz H."/>
        </authorList>
    </citation>
    <scope>NUCLEOTIDE SEQUENCE [LARGE SCALE GENOMIC DNA]</scope>
    <source>
        <strain evidence="8 9">DSM 25661</strain>
    </source>
</reference>
<dbReference type="NCBIfam" id="TIGR01145">
    <property type="entry name" value="ATP_synt_delta"/>
    <property type="match status" value="1"/>
</dbReference>